<dbReference type="Proteomes" id="UP000444318">
    <property type="component" value="Unassembled WGS sequence"/>
</dbReference>
<evidence type="ECO:0000256" key="1">
    <source>
        <dbReference type="SAM" id="SignalP"/>
    </source>
</evidence>
<dbReference type="InterPro" id="IPR025737">
    <property type="entry name" value="FApF"/>
</dbReference>
<reference evidence="2 3" key="1">
    <citation type="submission" date="2019-10" db="EMBL/GenBank/DDBJ databases">
        <title>Two novel species isolated from a subtropical stream in China.</title>
        <authorList>
            <person name="Lu H."/>
        </authorList>
    </citation>
    <scope>NUCLEOTIDE SEQUENCE [LARGE SCALE GENOMIC DNA]</scope>
    <source>
        <strain evidence="2 3">FT103W</strain>
    </source>
</reference>
<evidence type="ECO:0000313" key="3">
    <source>
        <dbReference type="Proteomes" id="UP000444318"/>
    </source>
</evidence>
<evidence type="ECO:0000313" key="2">
    <source>
        <dbReference type="EMBL" id="MQA20282.1"/>
    </source>
</evidence>
<gene>
    <name evidence="2" type="ORF">GEV01_12245</name>
</gene>
<dbReference type="Pfam" id="PF13557">
    <property type="entry name" value="Phenol_MetA_deg"/>
    <property type="match status" value="1"/>
</dbReference>
<feature type="signal peptide" evidence="1">
    <location>
        <begin position="1"/>
        <end position="23"/>
    </location>
</feature>
<proteinExistence type="predicted"/>
<dbReference type="AlphaFoldDB" id="A0A843SBD2"/>
<comment type="caution">
    <text evidence="2">The sequence shown here is derived from an EMBL/GenBank/DDBJ whole genome shotgun (WGS) entry which is preliminary data.</text>
</comment>
<sequence length="336" mass="35525">MIFRTLPIAAAIAATLLALPASAQQTAAPASADAARDALAKKEGEGDQSALLKQTLTAVDKQYSLIRRNQLAVTYDVNYSYVGEERIVTDLANGSTTLFNIENTSSHSITNTFSADYGLLDNLTGNVTLPFISRYSDNNLSNGASNSLGDMLLGARWQPFEARRDTPNLTVTSNFRLPTGRSPFKIIAGSGEATGSGVGAFTAGINVNKIVDPVALFGSLNYTASLPAKHLYQVNGTRILTRVQPGGTVGFGMGFAWALSYGISTTISFQEAISAGSKLRFADGLEAKTHMQTSSILNMGIGYRISPKTTVNVSVGIGLTPDSPNLTLGMNIPLNF</sequence>
<feature type="chain" id="PRO_5033022437" evidence="1">
    <location>
        <begin position="24"/>
        <end position="336"/>
    </location>
</feature>
<name>A0A843SBD2_9BURK</name>
<protein>
    <submittedName>
        <fullName evidence="2">Transporter</fullName>
    </submittedName>
</protein>
<keyword evidence="3" id="KW-1185">Reference proteome</keyword>
<organism evidence="2 3">
    <name type="scientific">Rugamonas rivuli</name>
    <dbReference type="NCBI Taxonomy" id="2743358"/>
    <lineage>
        <taxon>Bacteria</taxon>
        <taxon>Pseudomonadati</taxon>
        <taxon>Pseudomonadota</taxon>
        <taxon>Betaproteobacteria</taxon>
        <taxon>Burkholderiales</taxon>
        <taxon>Oxalobacteraceae</taxon>
        <taxon>Telluria group</taxon>
        <taxon>Rugamonas</taxon>
    </lineage>
</organism>
<accession>A0A843SBD2</accession>
<dbReference type="RefSeq" id="WP_152804635.1">
    <property type="nucleotide sequence ID" value="NZ_WHUF01000003.1"/>
</dbReference>
<keyword evidence="1" id="KW-0732">Signal</keyword>
<dbReference type="EMBL" id="WHUF01000003">
    <property type="protein sequence ID" value="MQA20282.1"/>
    <property type="molecule type" value="Genomic_DNA"/>
</dbReference>